<evidence type="ECO:0000313" key="1">
    <source>
        <dbReference type="EMBL" id="KOF88461.1"/>
    </source>
</evidence>
<dbReference type="EMBL" id="KQ418187">
    <property type="protein sequence ID" value="KOF88461.1"/>
    <property type="molecule type" value="Genomic_DNA"/>
</dbReference>
<dbReference type="OrthoDB" id="195089at2759"/>
<accession>A0A0L8HGV4</accession>
<gene>
    <name evidence="1" type="ORF">OCBIM_22014924mg</name>
</gene>
<name>A0A0L8HGV4_OCTBM</name>
<sequence length="115" mass="13225">MDAKVIALADERKTDELSNVLKEVDKNQVDKLLEDRIVKETSEPIALIKALLFGYSLKEEDRAAKWLDIYLCCINCLQKKDQHSKVSEKVIDFLIWQVVTSTAYRPTIEGCRVCH</sequence>
<reference evidence="1" key="1">
    <citation type="submission" date="2015-07" db="EMBL/GenBank/DDBJ databases">
        <title>MeaNS - Measles Nucleotide Surveillance Program.</title>
        <authorList>
            <person name="Tran T."/>
            <person name="Druce J."/>
        </authorList>
    </citation>
    <scope>NUCLEOTIDE SEQUENCE</scope>
    <source>
        <strain evidence="1">UCB-OBI-ISO-001</strain>
        <tissue evidence="1">Gonad</tissue>
    </source>
</reference>
<proteinExistence type="predicted"/>
<dbReference type="AlphaFoldDB" id="A0A0L8HGV4"/>
<organism evidence="1">
    <name type="scientific">Octopus bimaculoides</name>
    <name type="common">California two-spotted octopus</name>
    <dbReference type="NCBI Taxonomy" id="37653"/>
    <lineage>
        <taxon>Eukaryota</taxon>
        <taxon>Metazoa</taxon>
        <taxon>Spiralia</taxon>
        <taxon>Lophotrochozoa</taxon>
        <taxon>Mollusca</taxon>
        <taxon>Cephalopoda</taxon>
        <taxon>Coleoidea</taxon>
        <taxon>Octopodiformes</taxon>
        <taxon>Octopoda</taxon>
        <taxon>Incirrata</taxon>
        <taxon>Octopodidae</taxon>
        <taxon>Octopus</taxon>
    </lineage>
</organism>
<protein>
    <submittedName>
        <fullName evidence="1">Uncharacterized protein</fullName>
    </submittedName>
</protein>